<keyword evidence="2" id="KW-1185">Reference proteome</keyword>
<accession>A0A069QHU9</accession>
<proteinExistence type="predicted"/>
<dbReference type="AlphaFoldDB" id="A0A069QHU9"/>
<organism evidence="1 2">
    <name type="scientific">Hoylesella loescheii DSM 19665 = JCM 12249 = ATCC 15930</name>
    <dbReference type="NCBI Taxonomy" id="1122985"/>
    <lineage>
        <taxon>Bacteria</taxon>
        <taxon>Pseudomonadati</taxon>
        <taxon>Bacteroidota</taxon>
        <taxon>Bacteroidia</taxon>
        <taxon>Bacteroidales</taxon>
        <taxon>Prevotellaceae</taxon>
        <taxon>Hoylesella</taxon>
    </lineage>
</organism>
<evidence type="ECO:0000313" key="1">
    <source>
        <dbReference type="EMBL" id="KDR51594.1"/>
    </source>
</evidence>
<sequence length="45" mass="5199">MSSGRLFHFNWNPVPAYLEQASILAVTMWDVKNLTSKAYRVGNER</sequence>
<reference evidence="1 2" key="1">
    <citation type="submission" date="2013-08" db="EMBL/GenBank/DDBJ databases">
        <authorList>
            <person name="Weinstock G."/>
            <person name="Sodergren E."/>
            <person name="Wylie T."/>
            <person name="Fulton L."/>
            <person name="Fulton R."/>
            <person name="Fronick C."/>
            <person name="O'Laughlin M."/>
            <person name="Godfrey J."/>
            <person name="Miner T."/>
            <person name="Herter B."/>
            <person name="Appelbaum E."/>
            <person name="Cordes M."/>
            <person name="Lek S."/>
            <person name="Wollam A."/>
            <person name="Pepin K.H."/>
            <person name="Palsikar V.B."/>
            <person name="Mitreva M."/>
            <person name="Wilson R.K."/>
        </authorList>
    </citation>
    <scope>NUCLEOTIDE SEQUENCE [LARGE SCALE GENOMIC DNA]</scope>
    <source>
        <strain evidence="1 2">ATCC 15930</strain>
    </source>
</reference>
<protein>
    <submittedName>
        <fullName evidence="1">Uncharacterized protein</fullName>
    </submittedName>
</protein>
<comment type="caution">
    <text evidence="1">The sequence shown here is derived from an EMBL/GenBank/DDBJ whole genome shotgun (WGS) entry which is preliminary data.</text>
</comment>
<evidence type="ECO:0000313" key="2">
    <source>
        <dbReference type="Proteomes" id="UP000027442"/>
    </source>
</evidence>
<dbReference type="Proteomes" id="UP000027442">
    <property type="component" value="Unassembled WGS sequence"/>
</dbReference>
<dbReference type="PATRIC" id="fig|1122985.7.peg.2398"/>
<dbReference type="EMBL" id="JNGW01000098">
    <property type="protein sequence ID" value="KDR51594.1"/>
    <property type="molecule type" value="Genomic_DNA"/>
</dbReference>
<gene>
    <name evidence="1" type="ORF">HMPREF1991_02316</name>
</gene>
<name>A0A069QHU9_HOYLO</name>
<dbReference type="HOGENOM" id="CLU_201200_0_0_10"/>